<dbReference type="SUPFAM" id="SSF52540">
    <property type="entry name" value="P-loop containing nucleoside triphosphate hydrolases"/>
    <property type="match status" value="1"/>
</dbReference>
<dbReference type="Gene3D" id="6.10.280.40">
    <property type="match status" value="1"/>
</dbReference>
<organism evidence="3">
    <name type="scientific">Prunus dulcis</name>
    <name type="common">Almond</name>
    <name type="synonym">Amygdalus dulcis</name>
    <dbReference type="NCBI Taxonomy" id="3755"/>
    <lineage>
        <taxon>Eukaryota</taxon>
        <taxon>Viridiplantae</taxon>
        <taxon>Streptophyta</taxon>
        <taxon>Embryophyta</taxon>
        <taxon>Tracheophyta</taxon>
        <taxon>Spermatophyta</taxon>
        <taxon>Magnoliopsida</taxon>
        <taxon>eudicotyledons</taxon>
        <taxon>Gunneridae</taxon>
        <taxon>Pentapetalae</taxon>
        <taxon>rosids</taxon>
        <taxon>fabids</taxon>
        <taxon>Rosales</taxon>
        <taxon>Rosaceae</taxon>
        <taxon>Amygdaloideae</taxon>
        <taxon>Amygdaleae</taxon>
        <taxon>Prunus</taxon>
    </lineage>
</organism>
<accession>A0A4Y1RUB5</accession>
<proteinExistence type="predicted"/>
<dbReference type="Gene3D" id="3.40.50.300">
    <property type="entry name" value="P-loop containing nucleotide triphosphate hydrolases"/>
    <property type="match status" value="1"/>
</dbReference>
<dbReference type="EMBL" id="AP019303">
    <property type="protein sequence ID" value="BBH07951.1"/>
    <property type="molecule type" value="Genomic_DNA"/>
</dbReference>
<dbReference type="AlphaFoldDB" id="A0A4Y1RUB5"/>
<reference evidence="3" key="1">
    <citation type="journal article" date="2019" name="Science">
        <title>Mutation of a bHLH transcription factor allowed almond domestication.</title>
        <authorList>
            <person name="Sanchez-Perez R."/>
            <person name="Pavan S."/>
            <person name="Mazzeo R."/>
            <person name="Moldovan C."/>
            <person name="Aiese Cigliano R."/>
            <person name="Del Cueto J."/>
            <person name="Ricciardi F."/>
            <person name="Lotti C."/>
            <person name="Ricciardi L."/>
            <person name="Dicenta F."/>
            <person name="Lopez-Marques R.L."/>
            <person name="Lindberg Moller B."/>
        </authorList>
    </citation>
    <scope>NUCLEOTIDE SEQUENCE</scope>
</reference>
<feature type="domain" description="AAA+ ATPase At3g28540-like C-terminal" evidence="2">
    <location>
        <begin position="43"/>
        <end position="116"/>
    </location>
</feature>
<name>A0A4Y1RUB5_PRUDU</name>
<feature type="region of interest" description="Disordered" evidence="1">
    <location>
        <begin position="119"/>
        <end position="150"/>
    </location>
</feature>
<dbReference type="Pfam" id="PF25568">
    <property type="entry name" value="AAA_lid_At3g28540"/>
    <property type="match status" value="1"/>
</dbReference>
<dbReference type="PANTHER" id="PTHR23070">
    <property type="entry name" value="BCS1 AAA-TYPE ATPASE"/>
    <property type="match status" value="1"/>
</dbReference>
<evidence type="ECO:0000313" key="3">
    <source>
        <dbReference type="EMBL" id="BBH07951.1"/>
    </source>
</evidence>
<sequence length="150" mass="16816">MDGLWSSCGDERIIVFTTNHKDRLEPALLRPGRMDVHIHMSYCTPYAFKVLASNYLGVQDLDRHPLYGEIAGLLESTEVAPAEVCEELLKRDDDVDDDDVDAALEGVVKFLKLKKLEGDNNNIDEPEFQEGKRQDVDVSVNDDDSESSST</sequence>
<evidence type="ECO:0000256" key="1">
    <source>
        <dbReference type="SAM" id="MobiDB-lite"/>
    </source>
</evidence>
<protein>
    <recommendedName>
        <fullName evidence="2">AAA+ ATPase At3g28540-like C-terminal domain-containing protein</fullName>
    </recommendedName>
</protein>
<dbReference type="InterPro" id="IPR050747">
    <property type="entry name" value="Mitochondrial_chaperone_BCS1"/>
</dbReference>
<evidence type="ECO:0000259" key="2">
    <source>
        <dbReference type="Pfam" id="PF25568"/>
    </source>
</evidence>
<feature type="compositionally biased region" description="Acidic residues" evidence="1">
    <location>
        <begin position="140"/>
        <end position="150"/>
    </location>
</feature>
<gene>
    <name evidence="3" type="ORF">Prudu_020012</name>
</gene>
<dbReference type="InterPro" id="IPR058017">
    <property type="entry name" value="At3g28540-like_C"/>
</dbReference>
<dbReference type="InterPro" id="IPR027417">
    <property type="entry name" value="P-loop_NTPase"/>
</dbReference>